<dbReference type="AlphaFoldDB" id="A0A2N8KZ24"/>
<feature type="chain" id="PRO_5014653604" description="Beta-lactamase" evidence="7">
    <location>
        <begin position="25"/>
        <end position="463"/>
    </location>
</feature>
<dbReference type="InterPro" id="IPR012338">
    <property type="entry name" value="Beta-lactam/transpept-like"/>
</dbReference>
<keyword evidence="5 6" id="KW-0046">Antibiotic resistance</keyword>
<keyword evidence="10" id="KW-1185">Reference proteome</keyword>
<protein>
    <recommendedName>
        <fullName evidence="3 6">Beta-lactamase</fullName>
        <ecNumber evidence="3 6">3.5.2.6</ecNumber>
    </recommendedName>
</protein>
<evidence type="ECO:0000256" key="5">
    <source>
        <dbReference type="ARBA" id="ARBA00023251"/>
    </source>
</evidence>
<dbReference type="Gene3D" id="3.40.710.10">
    <property type="entry name" value="DD-peptidase/beta-lactamase superfamily"/>
    <property type="match status" value="1"/>
</dbReference>
<evidence type="ECO:0000256" key="3">
    <source>
        <dbReference type="ARBA" id="ARBA00012865"/>
    </source>
</evidence>
<reference evidence="9 10" key="1">
    <citation type="submission" date="2018-01" db="EMBL/GenBank/DDBJ databases">
        <title>Draft genome sequence of Paucibacter aquatile CR182 isolated from freshwater of the Nakdong River.</title>
        <authorList>
            <person name="Choi A."/>
            <person name="Chung E.J."/>
        </authorList>
    </citation>
    <scope>NUCLEOTIDE SEQUENCE [LARGE SCALE GENOMIC DNA]</scope>
    <source>
        <strain evidence="9 10">CR182</strain>
    </source>
</reference>
<sequence length="463" mass="49445">MTQGPWATLALSSLLSLFPGLAQADSGVAAPQDLQALLAQRFTQDRTGVCVVAARVEKTQVQRARLCAQPRREGMEPGFDSRFEIGSISKTMAAVLAADLIRKGRWSLDDPIAKHLPAGTKLPRQGERQILLRDLLTHSSGLPALPPGFAPSQPANPYADLSEAQLLTALGRVELTVPIGSRVEYSNFAMMLLSLALARSHGGDFERALAGGLFEPLQMHSASISRPGRQEAPEARGHLPSGAQTAAWTITPNLAGVGMVRASLDDMVRYAQAQLGLLADVAPELQDSMRLSQQSLTPQFAMSWMRMPVPGRPMLVHEGGTGGFSSLIALEPEAGRAVVLLADTALSDLGGLGDVAQVALGLSDRPLLPRRVQVAAPALLQALVGDYVLGGLPLRIWREGTQLMAQAQGQAAFALDQDSRGDFFPRTFGALLTPVWEAGRVDRAIWRQGGGAMELHRQPRAVP</sequence>
<evidence type="ECO:0000259" key="8">
    <source>
        <dbReference type="Pfam" id="PF00144"/>
    </source>
</evidence>
<name>A0A2N8KZ24_9BURK</name>
<comment type="similarity">
    <text evidence="2 6">Belongs to the class-C beta-lactamase family.</text>
</comment>
<dbReference type="RefSeq" id="WP_102768622.1">
    <property type="nucleotide sequence ID" value="NZ_POSP01000003.1"/>
</dbReference>
<dbReference type="InterPro" id="IPR001586">
    <property type="entry name" value="Beta-lactam_class-C_AS"/>
</dbReference>
<evidence type="ECO:0000256" key="4">
    <source>
        <dbReference type="ARBA" id="ARBA00022801"/>
    </source>
</evidence>
<dbReference type="Pfam" id="PF00144">
    <property type="entry name" value="Beta-lactamase"/>
    <property type="match status" value="1"/>
</dbReference>
<comment type="catalytic activity">
    <reaction evidence="1 6">
        <text>a beta-lactam + H2O = a substituted beta-amino acid</text>
        <dbReference type="Rhea" id="RHEA:20401"/>
        <dbReference type="ChEBI" id="CHEBI:15377"/>
        <dbReference type="ChEBI" id="CHEBI:35627"/>
        <dbReference type="ChEBI" id="CHEBI:140347"/>
        <dbReference type="EC" id="3.5.2.6"/>
    </reaction>
</comment>
<dbReference type="PANTHER" id="PTHR46825:SF9">
    <property type="entry name" value="BETA-LACTAMASE-RELATED DOMAIN-CONTAINING PROTEIN"/>
    <property type="match status" value="1"/>
</dbReference>
<dbReference type="InterPro" id="IPR050491">
    <property type="entry name" value="AmpC-like"/>
</dbReference>
<dbReference type="Proteomes" id="UP000235916">
    <property type="component" value="Unassembled WGS sequence"/>
</dbReference>
<evidence type="ECO:0000313" key="9">
    <source>
        <dbReference type="EMBL" id="PND38704.1"/>
    </source>
</evidence>
<dbReference type="OrthoDB" id="5377431at2"/>
<comment type="caution">
    <text evidence="9">The sequence shown here is derived from an EMBL/GenBank/DDBJ whole genome shotgun (WGS) entry which is preliminary data.</text>
</comment>
<proteinExistence type="inferred from homology"/>
<dbReference type="GO" id="GO:0030288">
    <property type="term" value="C:outer membrane-bounded periplasmic space"/>
    <property type="evidence" value="ECO:0007669"/>
    <property type="project" value="InterPro"/>
</dbReference>
<dbReference type="GO" id="GO:0046677">
    <property type="term" value="P:response to antibiotic"/>
    <property type="evidence" value="ECO:0007669"/>
    <property type="project" value="UniProtKB-UniRule"/>
</dbReference>
<evidence type="ECO:0000256" key="2">
    <source>
        <dbReference type="ARBA" id="ARBA00007840"/>
    </source>
</evidence>
<dbReference type="PANTHER" id="PTHR46825">
    <property type="entry name" value="D-ALANYL-D-ALANINE-CARBOXYPEPTIDASE/ENDOPEPTIDASE AMPH"/>
    <property type="match status" value="1"/>
</dbReference>
<gene>
    <name evidence="9" type="ORF">C1O66_15015</name>
</gene>
<dbReference type="GO" id="GO:0008800">
    <property type="term" value="F:beta-lactamase activity"/>
    <property type="evidence" value="ECO:0007669"/>
    <property type="project" value="UniProtKB-UniRule"/>
</dbReference>
<evidence type="ECO:0000313" key="10">
    <source>
        <dbReference type="Proteomes" id="UP000235916"/>
    </source>
</evidence>
<feature type="signal peptide" evidence="7">
    <location>
        <begin position="1"/>
        <end position="24"/>
    </location>
</feature>
<evidence type="ECO:0000256" key="6">
    <source>
        <dbReference type="RuleBase" id="RU361140"/>
    </source>
</evidence>
<dbReference type="GO" id="GO:0017001">
    <property type="term" value="P:antibiotic catabolic process"/>
    <property type="evidence" value="ECO:0007669"/>
    <property type="project" value="InterPro"/>
</dbReference>
<evidence type="ECO:0000256" key="1">
    <source>
        <dbReference type="ARBA" id="ARBA00001526"/>
    </source>
</evidence>
<dbReference type="PROSITE" id="PS00336">
    <property type="entry name" value="BETA_LACTAMASE_C"/>
    <property type="match status" value="1"/>
</dbReference>
<feature type="domain" description="Beta-lactamase-related" evidence="8">
    <location>
        <begin position="39"/>
        <end position="345"/>
    </location>
</feature>
<keyword evidence="7" id="KW-0732">Signal</keyword>
<keyword evidence="4 6" id="KW-0378">Hydrolase</keyword>
<dbReference type="InterPro" id="IPR001466">
    <property type="entry name" value="Beta-lactam-related"/>
</dbReference>
<dbReference type="EC" id="3.5.2.6" evidence="3 6"/>
<dbReference type="SUPFAM" id="SSF56601">
    <property type="entry name" value="beta-lactamase/transpeptidase-like"/>
    <property type="match status" value="1"/>
</dbReference>
<evidence type="ECO:0000256" key="7">
    <source>
        <dbReference type="SAM" id="SignalP"/>
    </source>
</evidence>
<accession>A0A2N8KZ24</accession>
<dbReference type="EMBL" id="POSP01000003">
    <property type="protein sequence ID" value="PND38704.1"/>
    <property type="molecule type" value="Genomic_DNA"/>
</dbReference>
<organism evidence="9 10">
    <name type="scientific">Kinneretia aquatilis</name>
    <dbReference type="NCBI Taxonomy" id="2070761"/>
    <lineage>
        <taxon>Bacteria</taxon>
        <taxon>Pseudomonadati</taxon>
        <taxon>Pseudomonadota</taxon>
        <taxon>Betaproteobacteria</taxon>
        <taxon>Burkholderiales</taxon>
        <taxon>Sphaerotilaceae</taxon>
        <taxon>Roseateles</taxon>
    </lineage>
</organism>